<dbReference type="InterPro" id="IPR014892">
    <property type="entry name" value="RPA_C"/>
</dbReference>
<evidence type="ECO:0000256" key="1">
    <source>
        <dbReference type="ARBA" id="ARBA00004123"/>
    </source>
</evidence>
<dbReference type="InterPro" id="IPR036390">
    <property type="entry name" value="WH_DNA-bd_sf"/>
</dbReference>
<evidence type="ECO:0000256" key="6">
    <source>
        <dbReference type="SAM" id="MobiDB-lite"/>
    </source>
</evidence>
<keyword evidence="5" id="KW-0539">Nucleus</keyword>
<dbReference type="GO" id="GO:0000724">
    <property type="term" value="P:double-strand break repair via homologous recombination"/>
    <property type="evidence" value="ECO:0007669"/>
    <property type="project" value="TreeGrafter"/>
</dbReference>
<dbReference type="CDD" id="cd04478">
    <property type="entry name" value="RPA2_DBD_D"/>
    <property type="match status" value="1"/>
</dbReference>
<protein>
    <submittedName>
        <fullName evidence="9">Replication protein A 32 kDa subunit A</fullName>
    </submittedName>
</protein>
<keyword evidence="10" id="KW-1185">Reference proteome</keyword>
<dbReference type="Gene3D" id="2.40.50.140">
    <property type="entry name" value="Nucleic acid-binding proteins"/>
    <property type="match status" value="1"/>
</dbReference>
<evidence type="ECO:0000259" key="8">
    <source>
        <dbReference type="Pfam" id="PF08784"/>
    </source>
</evidence>
<gene>
    <name evidence="9" type="ORF">FCC1311_027132</name>
</gene>
<evidence type="ECO:0000313" key="10">
    <source>
        <dbReference type="Proteomes" id="UP000241890"/>
    </source>
</evidence>
<dbReference type="InterPro" id="IPR014646">
    <property type="entry name" value="Rfa2/RPA32"/>
</dbReference>
<dbReference type="SUPFAM" id="SSF50249">
    <property type="entry name" value="Nucleic acid-binding proteins"/>
    <property type="match status" value="1"/>
</dbReference>
<feature type="domain" description="OB" evidence="7">
    <location>
        <begin position="103"/>
        <end position="173"/>
    </location>
</feature>
<reference evidence="9 10" key="1">
    <citation type="submission" date="2017-12" db="EMBL/GenBank/DDBJ databases">
        <title>Sequencing, de novo assembly and annotation of complete genome of a new Thraustochytrid species, strain FCC1311.</title>
        <authorList>
            <person name="Sedici K."/>
            <person name="Godart F."/>
            <person name="Aiese Cigliano R."/>
            <person name="Sanseverino W."/>
            <person name="Barakat M."/>
            <person name="Ortet P."/>
            <person name="Marechal E."/>
            <person name="Cagnac O."/>
            <person name="Amato A."/>
        </authorList>
    </citation>
    <scope>NUCLEOTIDE SEQUENCE [LARGE SCALE GENOMIC DNA]</scope>
</reference>
<evidence type="ECO:0000256" key="3">
    <source>
        <dbReference type="ARBA" id="ARBA00022705"/>
    </source>
</evidence>
<dbReference type="PIRSF" id="PIRSF036949">
    <property type="entry name" value="RPA32"/>
    <property type="match status" value="1"/>
</dbReference>
<comment type="subcellular location">
    <subcellularLocation>
        <location evidence="1">Nucleus</location>
    </subcellularLocation>
</comment>
<accession>A0A2R5G607</accession>
<proteinExistence type="inferred from homology"/>
<dbReference type="InterPro" id="IPR004365">
    <property type="entry name" value="NA-bd_OB_tRNA"/>
</dbReference>
<dbReference type="Pfam" id="PF01336">
    <property type="entry name" value="tRNA_anti-codon"/>
    <property type="match status" value="1"/>
</dbReference>
<keyword evidence="3" id="KW-0235">DNA replication</keyword>
<dbReference type="Pfam" id="PF08784">
    <property type="entry name" value="RPA_C"/>
    <property type="match status" value="1"/>
</dbReference>
<dbReference type="Proteomes" id="UP000241890">
    <property type="component" value="Unassembled WGS sequence"/>
</dbReference>
<dbReference type="InterPro" id="IPR012340">
    <property type="entry name" value="NA-bd_OB-fold"/>
</dbReference>
<feature type="region of interest" description="Disordered" evidence="6">
    <location>
        <begin position="206"/>
        <end position="228"/>
    </location>
</feature>
<dbReference type="AlphaFoldDB" id="A0A2R5G607"/>
<dbReference type="GO" id="GO:0006289">
    <property type="term" value="P:nucleotide-excision repair"/>
    <property type="evidence" value="ECO:0007669"/>
    <property type="project" value="TreeGrafter"/>
</dbReference>
<evidence type="ECO:0000256" key="5">
    <source>
        <dbReference type="ARBA" id="ARBA00023242"/>
    </source>
</evidence>
<feature type="compositionally biased region" description="Polar residues" evidence="6">
    <location>
        <begin position="206"/>
        <end position="222"/>
    </location>
</feature>
<sequence>MSGYGDYGDAGGYGGGGDYGDGGYGGGGGGGGGGYDAYGGFGDGGAANGGGFMNDGNGNSQGSPTSKRTKVEYMVPVTIRQMIEANEQPEAGFMIDGRLVQKVSCVGKIMNTNKKSASFELEIEDSTGNFTVQKWLQNDEEEIPDFPLGSMVMVYGTLRTFNGKRNLSCFAVRPIDDQNIMTHHFLEAMMAHLQVTQGPVNADLRASQQPAMPTSSTMNSGYDQPGVNPAQALTSANVNQGGADGDLASKALRIFNAPEAAELEEGYTPEEVLGIMNQQGSAVTLQQIMEAIHGLTNEGHLYSTIDDNHYKSTGEG</sequence>
<organism evidence="9 10">
    <name type="scientific">Hondaea fermentalgiana</name>
    <dbReference type="NCBI Taxonomy" id="2315210"/>
    <lineage>
        <taxon>Eukaryota</taxon>
        <taxon>Sar</taxon>
        <taxon>Stramenopiles</taxon>
        <taxon>Bigyra</taxon>
        <taxon>Labyrinthulomycetes</taxon>
        <taxon>Thraustochytrida</taxon>
        <taxon>Thraustochytriidae</taxon>
        <taxon>Hondaea</taxon>
    </lineage>
</organism>
<dbReference type="PANTHER" id="PTHR13989:SF16">
    <property type="entry name" value="REPLICATION PROTEIN A2"/>
    <property type="match status" value="1"/>
</dbReference>
<evidence type="ECO:0000313" key="9">
    <source>
        <dbReference type="EMBL" id="GBG26492.1"/>
    </source>
</evidence>
<dbReference type="InterPro" id="IPR040260">
    <property type="entry name" value="RFA2-like"/>
</dbReference>
<keyword evidence="4" id="KW-0238">DNA-binding</keyword>
<comment type="similarity">
    <text evidence="2">Belongs to the replication factor A protein 2 family.</text>
</comment>
<dbReference type="GO" id="GO:0003697">
    <property type="term" value="F:single-stranded DNA binding"/>
    <property type="evidence" value="ECO:0007669"/>
    <property type="project" value="TreeGrafter"/>
</dbReference>
<evidence type="ECO:0000259" key="7">
    <source>
        <dbReference type="Pfam" id="PF01336"/>
    </source>
</evidence>
<dbReference type="InterPro" id="IPR036388">
    <property type="entry name" value="WH-like_DNA-bd_sf"/>
</dbReference>
<evidence type="ECO:0000256" key="2">
    <source>
        <dbReference type="ARBA" id="ARBA00007815"/>
    </source>
</evidence>
<dbReference type="GO" id="GO:0035861">
    <property type="term" value="C:site of double-strand break"/>
    <property type="evidence" value="ECO:0007669"/>
    <property type="project" value="TreeGrafter"/>
</dbReference>
<comment type="caution">
    <text evidence="9">The sequence shown here is derived from an EMBL/GenBank/DDBJ whole genome shotgun (WGS) entry which is preliminary data.</text>
</comment>
<evidence type="ECO:0000256" key="4">
    <source>
        <dbReference type="ARBA" id="ARBA00023125"/>
    </source>
</evidence>
<dbReference type="EMBL" id="BEYU01000021">
    <property type="protein sequence ID" value="GBG26492.1"/>
    <property type="molecule type" value="Genomic_DNA"/>
</dbReference>
<dbReference type="SUPFAM" id="SSF46785">
    <property type="entry name" value="Winged helix' DNA-binding domain"/>
    <property type="match status" value="1"/>
</dbReference>
<dbReference type="InParanoid" id="A0A2R5G607"/>
<name>A0A2R5G607_9STRA</name>
<dbReference type="OrthoDB" id="25571at2759"/>
<feature type="domain" description="Replication protein A C-terminal" evidence="8">
    <location>
        <begin position="192"/>
        <end position="308"/>
    </location>
</feature>
<dbReference type="GO" id="GO:0006260">
    <property type="term" value="P:DNA replication"/>
    <property type="evidence" value="ECO:0007669"/>
    <property type="project" value="UniProtKB-KW"/>
</dbReference>
<dbReference type="Gene3D" id="1.10.10.10">
    <property type="entry name" value="Winged helix-like DNA-binding domain superfamily/Winged helix DNA-binding domain"/>
    <property type="match status" value="1"/>
</dbReference>
<dbReference type="GO" id="GO:0005662">
    <property type="term" value="C:DNA replication factor A complex"/>
    <property type="evidence" value="ECO:0007669"/>
    <property type="project" value="TreeGrafter"/>
</dbReference>
<dbReference type="GO" id="GO:0000781">
    <property type="term" value="C:chromosome, telomeric region"/>
    <property type="evidence" value="ECO:0007669"/>
    <property type="project" value="TreeGrafter"/>
</dbReference>
<dbReference type="PANTHER" id="PTHR13989">
    <property type="entry name" value="REPLICATION PROTEIN A-RELATED"/>
    <property type="match status" value="1"/>
</dbReference>